<organism evidence="1 2">
    <name type="scientific">Eumeta variegata</name>
    <name type="common">Bagworm moth</name>
    <name type="synonym">Eumeta japonica</name>
    <dbReference type="NCBI Taxonomy" id="151549"/>
    <lineage>
        <taxon>Eukaryota</taxon>
        <taxon>Metazoa</taxon>
        <taxon>Ecdysozoa</taxon>
        <taxon>Arthropoda</taxon>
        <taxon>Hexapoda</taxon>
        <taxon>Insecta</taxon>
        <taxon>Pterygota</taxon>
        <taxon>Neoptera</taxon>
        <taxon>Endopterygota</taxon>
        <taxon>Lepidoptera</taxon>
        <taxon>Glossata</taxon>
        <taxon>Ditrysia</taxon>
        <taxon>Tineoidea</taxon>
        <taxon>Psychidae</taxon>
        <taxon>Oiketicinae</taxon>
        <taxon>Eumeta</taxon>
    </lineage>
</organism>
<name>A0A4C1YL17_EUMVA</name>
<evidence type="ECO:0000313" key="2">
    <source>
        <dbReference type="Proteomes" id="UP000299102"/>
    </source>
</evidence>
<protein>
    <submittedName>
        <fullName evidence="1">Uncharacterized protein</fullName>
    </submittedName>
</protein>
<comment type="caution">
    <text evidence="1">The sequence shown here is derived from an EMBL/GenBank/DDBJ whole genome shotgun (WGS) entry which is preliminary data.</text>
</comment>
<reference evidence="1 2" key="1">
    <citation type="journal article" date="2019" name="Commun. Biol.">
        <title>The bagworm genome reveals a unique fibroin gene that provides high tensile strength.</title>
        <authorList>
            <person name="Kono N."/>
            <person name="Nakamura H."/>
            <person name="Ohtoshi R."/>
            <person name="Tomita M."/>
            <person name="Numata K."/>
            <person name="Arakawa K."/>
        </authorList>
    </citation>
    <scope>NUCLEOTIDE SEQUENCE [LARGE SCALE GENOMIC DNA]</scope>
</reference>
<dbReference type="EMBL" id="BGZK01001244">
    <property type="protein sequence ID" value="GBP75329.1"/>
    <property type="molecule type" value="Genomic_DNA"/>
</dbReference>
<sequence>MTLLASCGLASKFRALVTDVSNVRAGGVAIYQNIGGNTSFITSFIDMTVRQAELANSIIHQSVTIDFINDSAEKRIWACGDSASKRILAADSLRQPQRIFARDQNNPFTGIKTVGSLNCNTVLCESACANAFALSKFKKKSE</sequence>
<proteinExistence type="predicted"/>
<keyword evidence="2" id="KW-1185">Reference proteome</keyword>
<dbReference type="AlphaFoldDB" id="A0A4C1YL17"/>
<gene>
    <name evidence="1" type="ORF">EVAR_38393_1</name>
</gene>
<dbReference type="Proteomes" id="UP000299102">
    <property type="component" value="Unassembled WGS sequence"/>
</dbReference>
<evidence type="ECO:0000313" key="1">
    <source>
        <dbReference type="EMBL" id="GBP75329.1"/>
    </source>
</evidence>
<accession>A0A4C1YL17</accession>